<name>A0A832HZ06_UNCEI</name>
<gene>
    <name evidence="1" type="ORF">ENR23_01245</name>
</gene>
<evidence type="ECO:0000313" key="1">
    <source>
        <dbReference type="EMBL" id="HGZ42047.1"/>
    </source>
</evidence>
<organism evidence="1">
    <name type="scientific">Eiseniibacteriota bacterium</name>
    <dbReference type="NCBI Taxonomy" id="2212470"/>
    <lineage>
        <taxon>Bacteria</taxon>
        <taxon>Candidatus Eiseniibacteriota</taxon>
    </lineage>
</organism>
<reference evidence="1" key="1">
    <citation type="journal article" date="2020" name="mSystems">
        <title>Genome- and Community-Level Interaction Insights into Carbon Utilization and Element Cycling Functions of Hydrothermarchaeota in Hydrothermal Sediment.</title>
        <authorList>
            <person name="Zhou Z."/>
            <person name="Liu Y."/>
            <person name="Xu W."/>
            <person name="Pan J."/>
            <person name="Luo Z.H."/>
            <person name="Li M."/>
        </authorList>
    </citation>
    <scope>NUCLEOTIDE SEQUENCE [LARGE SCALE GENOMIC DNA]</scope>
    <source>
        <strain evidence="1">SpSt-381</strain>
    </source>
</reference>
<dbReference type="AlphaFoldDB" id="A0A832HZ06"/>
<dbReference type="InterPro" id="IPR036291">
    <property type="entry name" value="NAD(P)-bd_dom_sf"/>
</dbReference>
<dbReference type="SUPFAM" id="SSF51735">
    <property type="entry name" value="NAD(P)-binding Rossmann-fold domains"/>
    <property type="match status" value="1"/>
</dbReference>
<protein>
    <submittedName>
        <fullName evidence="1">SDR family oxidoreductase</fullName>
    </submittedName>
</protein>
<sequence length="163" mass="17635">MLVLSRLGAHPDARAPGLRALWRLEEHARASGLPTLTLRLAPLLGPRTPLWTLLRTRPRLPRGGRDVVQPALETEAVETVHRALEGGVAWDGWYEVAGEEAWTLAELAGRAAALGPPPAGARGRWEPPLEEIAEHRLAEPGPWRAAFGLSPSRVSEVIAGWGP</sequence>
<accession>A0A832HZ06</accession>
<dbReference type="EMBL" id="DSQF01000002">
    <property type="protein sequence ID" value="HGZ42047.1"/>
    <property type="molecule type" value="Genomic_DNA"/>
</dbReference>
<comment type="caution">
    <text evidence="1">The sequence shown here is derived from an EMBL/GenBank/DDBJ whole genome shotgun (WGS) entry which is preliminary data.</text>
</comment>
<proteinExistence type="predicted"/>
<dbReference type="Gene3D" id="3.40.50.720">
    <property type="entry name" value="NAD(P)-binding Rossmann-like Domain"/>
    <property type="match status" value="1"/>
</dbReference>